<gene>
    <name evidence="2" type="ORF">BD410DRAFT_790797</name>
</gene>
<accession>A0A4Y7PZQ5</accession>
<dbReference type="Proteomes" id="UP000294933">
    <property type="component" value="Unassembled WGS sequence"/>
</dbReference>
<dbReference type="Gene3D" id="1.20.930.20">
    <property type="entry name" value="Adaptor protein Cbl, N-terminal domain"/>
    <property type="match status" value="1"/>
</dbReference>
<dbReference type="AlphaFoldDB" id="A0A4Y7PZQ5"/>
<dbReference type="OrthoDB" id="3026621at2759"/>
<sequence length="213" mass="23644">MSTPPSNAIAGPSTEDTGMKRKYALQAARMTLTAMANITDGLQIPFLKAAPQTLNQIITLADSVKTNKDTCGQLAKQATDLIEAIAKASVGKTVHVDDDLQNDMEELRKTLESIREYMLKMTSRKTWKRVLASSDDAAAIADFRNKLAHAVVVFQIKDQISFRISQQAVTQDIWQKVTSMHDHMTNPSTGNLPHQSEFLFAPPAYPEFFFGRD</sequence>
<evidence type="ECO:0000313" key="2">
    <source>
        <dbReference type="EMBL" id="TDL20561.1"/>
    </source>
</evidence>
<organism evidence="2 3">
    <name type="scientific">Rickenella mellea</name>
    <dbReference type="NCBI Taxonomy" id="50990"/>
    <lineage>
        <taxon>Eukaryota</taxon>
        <taxon>Fungi</taxon>
        <taxon>Dikarya</taxon>
        <taxon>Basidiomycota</taxon>
        <taxon>Agaricomycotina</taxon>
        <taxon>Agaricomycetes</taxon>
        <taxon>Hymenochaetales</taxon>
        <taxon>Rickenellaceae</taxon>
        <taxon>Rickenella</taxon>
    </lineage>
</organism>
<dbReference type="VEuPathDB" id="FungiDB:BD410DRAFT_790797"/>
<dbReference type="InterPro" id="IPR059179">
    <property type="entry name" value="MLKL-like_MCAfunc"/>
</dbReference>
<feature type="non-terminal residue" evidence="2">
    <location>
        <position position="213"/>
    </location>
</feature>
<protein>
    <recommendedName>
        <fullName evidence="1">Mixed lineage kinase domain-containing protein</fullName>
    </recommendedName>
</protein>
<evidence type="ECO:0000313" key="3">
    <source>
        <dbReference type="Proteomes" id="UP000294933"/>
    </source>
</evidence>
<dbReference type="GO" id="GO:0007166">
    <property type="term" value="P:cell surface receptor signaling pathway"/>
    <property type="evidence" value="ECO:0007669"/>
    <property type="project" value="InterPro"/>
</dbReference>
<dbReference type="Pfam" id="PF22215">
    <property type="entry name" value="MLKL_N"/>
    <property type="match status" value="1"/>
</dbReference>
<proteinExistence type="predicted"/>
<name>A0A4Y7PZQ5_9AGAM</name>
<dbReference type="InterPro" id="IPR054000">
    <property type="entry name" value="MLKL_N"/>
</dbReference>
<dbReference type="CDD" id="cd21037">
    <property type="entry name" value="MLKL_NTD"/>
    <property type="match status" value="1"/>
</dbReference>
<feature type="domain" description="Mixed lineage kinase" evidence="1">
    <location>
        <begin position="56"/>
        <end position="174"/>
    </location>
</feature>
<dbReference type="EMBL" id="ML170187">
    <property type="protein sequence ID" value="TDL20561.1"/>
    <property type="molecule type" value="Genomic_DNA"/>
</dbReference>
<dbReference type="InterPro" id="IPR036537">
    <property type="entry name" value="Adaptor_Cbl_N_dom_sf"/>
</dbReference>
<reference evidence="2 3" key="1">
    <citation type="submission" date="2018-06" db="EMBL/GenBank/DDBJ databases">
        <title>A transcriptomic atlas of mushroom development highlights an independent origin of complex multicellularity.</title>
        <authorList>
            <consortium name="DOE Joint Genome Institute"/>
            <person name="Krizsan K."/>
            <person name="Almasi E."/>
            <person name="Merenyi Z."/>
            <person name="Sahu N."/>
            <person name="Viragh M."/>
            <person name="Koszo T."/>
            <person name="Mondo S."/>
            <person name="Kiss B."/>
            <person name="Balint B."/>
            <person name="Kues U."/>
            <person name="Barry K."/>
            <person name="Hegedus J.C."/>
            <person name="Henrissat B."/>
            <person name="Johnson J."/>
            <person name="Lipzen A."/>
            <person name="Ohm R."/>
            <person name="Nagy I."/>
            <person name="Pangilinan J."/>
            <person name="Yan J."/>
            <person name="Xiong Y."/>
            <person name="Grigoriev I.V."/>
            <person name="Hibbett D.S."/>
            <person name="Nagy L.G."/>
        </authorList>
    </citation>
    <scope>NUCLEOTIDE SEQUENCE [LARGE SCALE GENOMIC DNA]</scope>
    <source>
        <strain evidence="2 3">SZMC22713</strain>
    </source>
</reference>
<evidence type="ECO:0000259" key="1">
    <source>
        <dbReference type="Pfam" id="PF22215"/>
    </source>
</evidence>
<keyword evidence="3" id="KW-1185">Reference proteome</keyword>